<dbReference type="InterPro" id="IPR014048">
    <property type="entry name" value="MethylDNA_cys_MeTrfase_DNA-bd"/>
</dbReference>
<dbReference type="AlphaFoldDB" id="A0A418VAQ7"/>
<dbReference type="GO" id="GO:0003824">
    <property type="term" value="F:catalytic activity"/>
    <property type="evidence" value="ECO:0007669"/>
    <property type="project" value="InterPro"/>
</dbReference>
<evidence type="ECO:0000256" key="2">
    <source>
        <dbReference type="SAM" id="MobiDB-lite"/>
    </source>
</evidence>
<comment type="caution">
    <text evidence="4">The sequence shown here is derived from an EMBL/GenBank/DDBJ whole genome shotgun (WGS) entry which is preliminary data.</text>
</comment>
<dbReference type="InterPro" id="IPR036388">
    <property type="entry name" value="WH-like_DNA-bd_sf"/>
</dbReference>
<dbReference type="PANTHER" id="PTHR42942">
    <property type="entry name" value="6-O-METHYLGUANINE DNA METHYLTRANSFERASE"/>
    <property type="match status" value="1"/>
</dbReference>
<organism evidence="4 5">
    <name type="scientific">Deinococcus cavernae</name>
    <dbReference type="NCBI Taxonomy" id="2320857"/>
    <lineage>
        <taxon>Bacteria</taxon>
        <taxon>Thermotogati</taxon>
        <taxon>Deinococcota</taxon>
        <taxon>Deinococci</taxon>
        <taxon>Deinococcales</taxon>
        <taxon>Deinococcaceae</taxon>
        <taxon>Deinococcus</taxon>
    </lineage>
</organism>
<evidence type="ECO:0000313" key="5">
    <source>
        <dbReference type="Proteomes" id="UP000286287"/>
    </source>
</evidence>
<dbReference type="Pfam" id="PF01035">
    <property type="entry name" value="DNA_binding_1"/>
    <property type="match status" value="1"/>
</dbReference>
<feature type="domain" description="Methylated-DNA-[protein]-cysteine S-methyltransferase DNA binding" evidence="3">
    <location>
        <begin position="51"/>
        <end position="131"/>
    </location>
</feature>
<dbReference type="SUPFAM" id="SSF46767">
    <property type="entry name" value="Methylated DNA-protein cysteine methyltransferase, C-terminal domain"/>
    <property type="match status" value="1"/>
</dbReference>
<protein>
    <submittedName>
        <fullName evidence="4">MGMT family protein</fullName>
    </submittedName>
</protein>
<dbReference type="PANTHER" id="PTHR42942:SF1">
    <property type="entry name" value="ALKYLTRANSFERASE-LIKE PROTEIN 1"/>
    <property type="match status" value="1"/>
</dbReference>
<dbReference type="Gene3D" id="1.10.10.10">
    <property type="entry name" value="Winged helix-like DNA-binding domain superfamily/Winged helix DNA-binding domain"/>
    <property type="match status" value="1"/>
</dbReference>
<evidence type="ECO:0000259" key="3">
    <source>
        <dbReference type="Pfam" id="PF01035"/>
    </source>
</evidence>
<name>A0A418VAQ7_9DEIO</name>
<proteinExistence type="predicted"/>
<keyword evidence="5" id="KW-1185">Reference proteome</keyword>
<keyword evidence="1" id="KW-0227">DNA damage</keyword>
<dbReference type="OrthoDB" id="9789813at2"/>
<feature type="region of interest" description="Disordered" evidence="2">
    <location>
        <begin position="1"/>
        <end position="20"/>
    </location>
</feature>
<dbReference type="Proteomes" id="UP000286287">
    <property type="component" value="Unassembled WGS sequence"/>
</dbReference>
<dbReference type="CDD" id="cd06445">
    <property type="entry name" value="ATase"/>
    <property type="match status" value="1"/>
</dbReference>
<evidence type="ECO:0000313" key="4">
    <source>
        <dbReference type="EMBL" id="RJF73205.1"/>
    </source>
</evidence>
<accession>A0A418VAQ7</accession>
<dbReference type="EMBL" id="QYUJ01000014">
    <property type="protein sequence ID" value="RJF73205.1"/>
    <property type="molecule type" value="Genomic_DNA"/>
</dbReference>
<sequence length="160" mass="17315">MCWRAGPQHGSSKQPSEGSVRVGAPSLFAAPAGLLPSDLLHYSEGVDEETFRQRVLELVARIPPGRVVTYGQLALLAGKPGAARQAGFVLHSLAGHRTLPWQRVINAQGRVSTHKLGFGDLQERLLEAEGVLFGASGRCDLKRLQWWPDEEASGPPAELF</sequence>
<dbReference type="InterPro" id="IPR036217">
    <property type="entry name" value="MethylDNA_cys_MeTrfase_DNAb"/>
</dbReference>
<evidence type="ECO:0000256" key="1">
    <source>
        <dbReference type="ARBA" id="ARBA00022763"/>
    </source>
</evidence>
<reference evidence="4 5" key="1">
    <citation type="submission" date="2018-09" db="EMBL/GenBank/DDBJ databases">
        <authorList>
            <person name="Zhu H."/>
        </authorList>
    </citation>
    <scope>NUCLEOTIDE SEQUENCE [LARGE SCALE GENOMIC DNA]</scope>
    <source>
        <strain evidence="4 5">K2S05-167</strain>
    </source>
</reference>
<dbReference type="GO" id="GO:0006281">
    <property type="term" value="P:DNA repair"/>
    <property type="evidence" value="ECO:0007669"/>
    <property type="project" value="InterPro"/>
</dbReference>
<dbReference type="InterPro" id="IPR052520">
    <property type="entry name" value="ATL_DNA_repair"/>
</dbReference>
<gene>
    <name evidence="4" type="ORF">D3875_18260</name>
</gene>